<dbReference type="EMBL" id="BSXW01000105">
    <property type="protein sequence ID" value="GMF12175.1"/>
    <property type="molecule type" value="Genomic_DNA"/>
</dbReference>
<evidence type="ECO:0000256" key="1">
    <source>
        <dbReference type="SAM" id="MobiDB-lite"/>
    </source>
</evidence>
<dbReference type="AlphaFoldDB" id="A0A9W6WQ03"/>
<sequence>MKLGWLLLTTKEEDVQENDSDDEEEGTSGLGGGSSAKETADAVQLAAEEVLQDVLENYRDNSSDIQELFFQRVF</sequence>
<keyword evidence="3" id="KW-1185">Reference proteome</keyword>
<gene>
    <name evidence="2" type="ORF">Plil01_000282100</name>
</gene>
<evidence type="ECO:0000313" key="3">
    <source>
        <dbReference type="Proteomes" id="UP001165083"/>
    </source>
</evidence>
<reference evidence="2" key="1">
    <citation type="submission" date="2023-04" db="EMBL/GenBank/DDBJ databases">
        <title>Phytophthora lilii NBRC 32176.</title>
        <authorList>
            <person name="Ichikawa N."/>
            <person name="Sato H."/>
            <person name="Tonouchi N."/>
        </authorList>
    </citation>
    <scope>NUCLEOTIDE SEQUENCE</scope>
    <source>
        <strain evidence="2">NBRC 32176</strain>
    </source>
</reference>
<proteinExistence type="predicted"/>
<feature type="compositionally biased region" description="Acidic residues" evidence="1">
    <location>
        <begin position="14"/>
        <end position="26"/>
    </location>
</feature>
<organism evidence="2 3">
    <name type="scientific">Phytophthora lilii</name>
    <dbReference type="NCBI Taxonomy" id="2077276"/>
    <lineage>
        <taxon>Eukaryota</taxon>
        <taxon>Sar</taxon>
        <taxon>Stramenopiles</taxon>
        <taxon>Oomycota</taxon>
        <taxon>Peronosporomycetes</taxon>
        <taxon>Peronosporales</taxon>
        <taxon>Peronosporaceae</taxon>
        <taxon>Phytophthora</taxon>
    </lineage>
</organism>
<accession>A0A9W6WQ03</accession>
<feature type="region of interest" description="Disordered" evidence="1">
    <location>
        <begin position="1"/>
        <end position="41"/>
    </location>
</feature>
<dbReference type="Proteomes" id="UP001165083">
    <property type="component" value="Unassembled WGS sequence"/>
</dbReference>
<evidence type="ECO:0000313" key="2">
    <source>
        <dbReference type="EMBL" id="GMF12175.1"/>
    </source>
</evidence>
<comment type="caution">
    <text evidence="2">The sequence shown here is derived from an EMBL/GenBank/DDBJ whole genome shotgun (WGS) entry which is preliminary data.</text>
</comment>
<protein>
    <submittedName>
        <fullName evidence="2">Unnamed protein product</fullName>
    </submittedName>
</protein>
<name>A0A9W6WQ03_9STRA</name>